<protein>
    <submittedName>
        <fullName evidence="2">Uncharacterized protein</fullName>
    </submittedName>
</protein>
<gene>
    <name evidence="2" type="ORF">K469DRAFT_233215</name>
</gene>
<name>A0A6A6DW66_9PEZI</name>
<dbReference type="EMBL" id="ML994648">
    <property type="protein sequence ID" value="KAF2182428.1"/>
    <property type="molecule type" value="Genomic_DNA"/>
</dbReference>
<feature type="region of interest" description="Disordered" evidence="1">
    <location>
        <begin position="252"/>
        <end position="275"/>
    </location>
</feature>
<dbReference type="Proteomes" id="UP000800200">
    <property type="component" value="Unassembled WGS sequence"/>
</dbReference>
<reference evidence="2" key="1">
    <citation type="journal article" date="2020" name="Stud. Mycol.">
        <title>101 Dothideomycetes genomes: a test case for predicting lifestyles and emergence of pathogens.</title>
        <authorList>
            <person name="Haridas S."/>
            <person name="Albert R."/>
            <person name="Binder M."/>
            <person name="Bloem J."/>
            <person name="Labutti K."/>
            <person name="Salamov A."/>
            <person name="Andreopoulos B."/>
            <person name="Baker S."/>
            <person name="Barry K."/>
            <person name="Bills G."/>
            <person name="Bluhm B."/>
            <person name="Cannon C."/>
            <person name="Castanera R."/>
            <person name="Culley D."/>
            <person name="Daum C."/>
            <person name="Ezra D."/>
            <person name="Gonzalez J."/>
            <person name="Henrissat B."/>
            <person name="Kuo A."/>
            <person name="Liang C."/>
            <person name="Lipzen A."/>
            <person name="Lutzoni F."/>
            <person name="Magnuson J."/>
            <person name="Mondo S."/>
            <person name="Nolan M."/>
            <person name="Ohm R."/>
            <person name="Pangilinan J."/>
            <person name="Park H.-J."/>
            <person name="Ramirez L."/>
            <person name="Alfaro M."/>
            <person name="Sun H."/>
            <person name="Tritt A."/>
            <person name="Yoshinaga Y."/>
            <person name="Zwiers L.-H."/>
            <person name="Turgeon B."/>
            <person name="Goodwin S."/>
            <person name="Spatafora J."/>
            <person name="Crous P."/>
            <person name="Grigoriev I."/>
        </authorList>
    </citation>
    <scope>NUCLEOTIDE SEQUENCE</scope>
    <source>
        <strain evidence="2">CBS 207.26</strain>
    </source>
</reference>
<accession>A0A6A6DW66</accession>
<sequence>MAWNARRLPVYRQMKSNLGETGPHSILDALPSLEKVGFEVQKRYPQVASHRLLFANQGGMKVYAYIFFTSSENLNMKIHLFSGPGYRQWSTHIPINQIGNIQPIEPFRFLRDMESGQFYQDYLRMIVRWPFMISGITMRTPLTITKTFMRDFESAVKLINKSKKAILDYIDITNDDQNNNEDLDHMVLRSLVYKNYDETSDTDNGDDESDPEEEITNLRSDDHGKASTGTNPLFEGLPRFREQDQRLLDKINGLNQKEANASEGIEILKKKGRER</sequence>
<feature type="compositionally biased region" description="Acidic residues" evidence="1">
    <location>
        <begin position="198"/>
        <end position="215"/>
    </location>
</feature>
<evidence type="ECO:0000256" key="1">
    <source>
        <dbReference type="SAM" id="MobiDB-lite"/>
    </source>
</evidence>
<organism evidence="2 3">
    <name type="scientific">Zopfia rhizophila CBS 207.26</name>
    <dbReference type="NCBI Taxonomy" id="1314779"/>
    <lineage>
        <taxon>Eukaryota</taxon>
        <taxon>Fungi</taxon>
        <taxon>Dikarya</taxon>
        <taxon>Ascomycota</taxon>
        <taxon>Pezizomycotina</taxon>
        <taxon>Dothideomycetes</taxon>
        <taxon>Dothideomycetes incertae sedis</taxon>
        <taxon>Zopfiaceae</taxon>
        <taxon>Zopfia</taxon>
    </lineage>
</organism>
<feature type="compositionally biased region" description="Basic and acidic residues" evidence="1">
    <location>
        <begin position="266"/>
        <end position="275"/>
    </location>
</feature>
<evidence type="ECO:0000313" key="3">
    <source>
        <dbReference type="Proteomes" id="UP000800200"/>
    </source>
</evidence>
<dbReference type="AlphaFoldDB" id="A0A6A6DW66"/>
<feature type="region of interest" description="Disordered" evidence="1">
    <location>
        <begin position="198"/>
        <end position="239"/>
    </location>
</feature>
<proteinExistence type="predicted"/>
<keyword evidence="3" id="KW-1185">Reference proteome</keyword>
<evidence type="ECO:0000313" key="2">
    <source>
        <dbReference type="EMBL" id="KAF2182428.1"/>
    </source>
</evidence>